<evidence type="ECO:0000256" key="5">
    <source>
        <dbReference type="ARBA" id="ARBA00022840"/>
    </source>
</evidence>
<feature type="domain" description="Glutamine amidotransferase type-2" evidence="9">
    <location>
        <begin position="6"/>
        <end position="219"/>
    </location>
</feature>
<comment type="caution">
    <text evidence="10">The sequence shown here is derived from an EMBL/GenBank/DDBJ whole genome shotgun (WGS) entry which is preliminary data.</text>
</comment>
<dbReference type="GO" id="GO:0004066">
    <property type="term" value="F:asparagine synthase (glutamine-hydrolyzing) activity"/>
    <property type="evidence" value="ECO:0007669"/>
    <property type="project" value="UniProtKB-EC"/>
</dbReference>
<comment type="catalytic activity">
    <reaction evidence="8">
        <text>L-aspartate + L-glutamine + ATP + H2O = L-asparagine + L-glutamate + AMP + diphosphate + H(+)</text>
        <dbReference type="Rhea" id="RHEA:12228"/>
        <dbReference type="ChEBI" id="CHEBI:15377"/>
        <dbReference type="ChEBI" id="CHEBI:15378"/>
        <dbReference type="ChEBI" id="CHEBI:29985"/>
        <dbReference type="ChEBI" id="CHEBI:29991"/>
        <dbReference type="ChEBI" id="CHEBI:30616"/>
        <dbReference type="ChEBI" id="CHEBI:33019"/>
        <dbReference type="ChEBI" id="CHEBI:58048"/>
        <dbReference type="ChEBI" id="CHEBI:58359"/>
        <dbReference type="ChEBI" id="CHEBI:456215"/>
        <dbReference type="EC" id="6.3.5.4"/>
    </reaction>
</comment>
<dbReference type="SUPFAM" id="SSF56235">
    <property type="entry name" value="N-terminal nucleophile aminohydrolases (Ntn hydrolases)"/>
    <property type="match status" value="1"/>
</dbReference>
<dbReference type="RefSeq" id="WP_348956772.1">
    <property type="nucleotide sequence ID" value="NZ_JBDZYD010000022.1"/>
</dbReference>
<keyword evidence="10" id="KW-0436">Ligase</keyword>
<comment type="similarity">
    <text evidence="2">Belongs to the asparagine synthetase family.</text>
</comment>
<keyword evidence="5" id="KW-0067">ATP-binding</keyword>
<gene>
    <name evidence="10" type="primary">asnB</name>
    <name evidence="10" type="ORF">ABJI51_41905</name>
</gene>
<dbReference type="PANTHER" id="PTHR43284">
    <property type="entry name" value="ASPARAGINE SYNTHETASE (GLUTAMINE-HYDROLYZING)"/>
    <property type="match status" value="1"/>
</dbReference>
<keyword evidence="7" id="KW-0315">Glutamine amidotransferase</keyword>
<dbReference type="Pfam" id="PF00733">
    <property type="entry name" value="Asn_synthase"/>
    <property type="match status" value="1"/>
</dbReference>
<dbReference type="EMBL" id="JBDZYD010000022">
    <property type="protein sequence ID" value="MEQ0565674.1"/>
    <property type="molecule type" value="Genomic_DNA"/>
</dbReference>
<accession>A0ABV0LUR6</accession>
<dbReference type="Gene3D" id="3.60.20.10">
    <property type="entry name" value="Glutamine Phosphoribosylpyrophosphate, subunit 1, domain 1"/>
    <property type="match status" value="1"/>
</dbReference>
<evidence type="ECO:0000256" key="4">
    <source>
        <dbReference type="ARBA" id="ARBA00022741"/>
    </source>
</evidence>
<dbReference type="CDD" id="cd01991">
    <property type="entry name" value="Asn_synthase_B_C"/>
    <property type="match status" value="1"/>
</dbReference>
<keyword evidence="11" id="KW-1185">Reference proteome</keyword>
<evidence type="ECO:0000256" key="8">
    <source>
        <dbReference type="ARBA" id="ARBA00048741"/>
    </source>
</evidence>
<name>A0ABV0LUR6_9PSEU</name>
<dbReference type="InterPro" id="IPR033738">
    <property type="entry name" value="AsnB_N"/>
</dbReference>
<dbReference type="EC" id="6.3.5.4" evidence="3"/>
<evidence type="ECO:0000256" key="6">
    <source>
        <dbReference type="ARBA" id="ARBA00022888"/>
    </source>
</evidence>
<dbReference type="InterPro" id="IPR006426">
    <property type="entry name" value="Asn_synth_AEB"/>
</dbReference>
<keyword evidence="6" id="KW-0028">Amino-acid biosynthesis</keyword>
<evidence type="ECO:0000259" key="9">
    <source>
        <dbReference type="PROSITE" id="PS51278"/>
    </source>
</evidence>
<organism evidence="10 11">
    <name type="scientific">Amycolatopsis melonis</name>
    <dbReference type="NCBI Taxonomy" id="3156488"/>
    <lineage>
        <taxon>Bacteria</taxon>
        <taxon>Bacillati</taxon>
        <taxon>Actinomycetota</taxon>
        <taxon>Actinomycetes</taxon>
        <taxon>Pseudonocardiales</taxon>
        <taxon>Pseudonocardiaceae</taxon>
        <taxon>Amycolatopsis</taxon>
    </lineage>
</organism>
<keyword evidence="4" id="KW-0547">Nucleotide-binding</keyword>
<dbReference type="CDD" id="cd00712">
    <property type="entry name" value="AsnB"/>
    <property type="match status" value="1"/>
</dbReference>
<dbReference type="InterPro" id="IPR017932">
    <property type="entry name" value="GATase_2_dom"/>
</dbReference>
<evidence type="ECO:0000256" key="7">
    <source>
        <dbReference type="ARBA" id="ARBA00022962"/>
    </source>
</evidence>
<dbReference type="Gene3D" id="3.40.50.620">
    <property type="entry name" value="HUPs"/>
    <property type="match status" value="1"/>
</dbReference>
<dbReference type="PIRSF" id="PIRSF001589">
    <property type="entry name" value="Asn_synthetase_glu-h"/>
    <property type="match status" value="1"/>
</dbReference>
<dbReference type="InterPro" id="IPR014729">
    <property type="entry name" value="Rossmann-like_a/b/a_fold"/>
</dbReference>
<evidence type="ECO:0000256" key="2">
    <source>
        <dbReference type="ARBA" id="ARBA00005752"/>
    </source>
</evidence>
<reference evidence="10 11" key="1">
    <citation type="submission" date="2024-05" db="EMBL/GenBank/DDBJ databases">
        <authorList>
            <person name="Zhao H."/>
            <person name="Xu Y."/>
            <person name="Lin S."/>
            <person name="Spain J.C."/>
            <person name="Zhou N.-Y."/>
        </authorList>
    </citation>
    <scope>NUCLEOTIDE SEQUENCE [LARGE SCALE GENOMIC DNA]</scope>
    <source>
        <strain evidence="10 11">NEAU-NG30</strain>
    </source>
</reference>
<proteinExistence type="inferred from homology"/>
<sequence length="622" mass="70098">MEASMCGIAGWVDFGRDLSGERATIDAMNEAQKHRGTDARGVWCAADVAIGHTRTSVIDLAGGIQPMFAEEDGRTIAVLTYSGEVFNFKELRNELERRGHRFRTRSDTEVVLRSYLEWGADCGKHLEGMYAFGVWDLRTETLLLVRDRFGIKPLFYSLQPEGIIFASEPKALLTHPLTKATVDLDGLREVFSTAKRPGEAVFRDQDQLRPGHTLSISRKGVVDRTYWELEAKPHTDDLPNTISHTRQLLEDIVLGQLTADVPLCTLLSGGLDSSAVTAVAASWLRKNGERVRSVTTTYVGYSENFKPDDTRDTADGPFADELAQHVGAEHIHLVLDTRDLMDPEVRLAALTAQDMPTTAGDMDASHLLMMRATREHSIVALTGEVGDEVFGGFRWMHDEELVRSGTFPWIANEKRVPGCVKGQGRGLFNDGFLKKLDMDTYYRETYAQALRETPHQEGESEYESLMRTVRYVKLMRWLPMLLERGDRLAAACGLEARLPFLDHRLVEYMYNTPWEFQSFDGREKSILRAAVKDLLPTSVIERRKAPYPVTQDPAYTEALHALLAETLSDPDAPILPLLDQQAVNEVYRHPKGVSQDWPSRMNVEMVLQMNTWLKHYGITLDI</sequence>
<dbReference type="PANTHER" id="PTHR43284:SF1">
    <property type="entry name" value="ASPARAGINE SYNTHETASE"/>
    <property type="match status" value="1"/>
</dbReference>
<dbReference type="SUPFAM" id="SSF52402">
    <property type="entry name" value="Adenine nucleotide alpha hydrolases-like"/>
    <property type="match status" value="1"/>
</dbReference>
<dbReference type="Proteomes" id="UP001440984">
    <property type="component" value="Unassembled WGS sequence"/>
</dbReference>
<protein>
    <recommendedName>
        <fullName evidence="3">asparagine synthase (glutamine-hydrolyzing)</fullName>
        <ecNumber evidence="3">6.3.5.4</ecNumber>
    </recommendedName>
</protein>
<evidence type="ECO:0000313" key="11">
    <source>
        <dbReference type="Proteomes" id="UP001440984"/>
    </source>
</evidence>
<evidence type="ECO:0000256" key="3">
    <source>
        <dbReference type="ARBA" id="ARBA00012737"/>
    </source>
</evidence>
<evidence type="ECO:0000256" key="1">
    <source>
        <dbReference type="ARBA" id="ARBA00005187"/>
    </source>
</evidence>
<dbReference type="InterPro" id="IPR001962">
    <property type="entry name" value="Asn_synthase"/>
</dbReference>
<dbReference type="Pfam" id="PF13537">
    <property type="entry name" value="GATase_7"/>
    <property type="match status" value="1"/>
</dbReference>
<dbReference type="InterPro" id="IPR029055">
    <property type="entry name" value="Ntn_hydrolases_N"/>
</dbReference>
<dbReference type="InterPro" id="IPR051786">
    <property type="entry name" value="ASN_synthetase/amidase"/>
</dbReference>
<comment type="pathway">
    <text evidence="1">Amino-acid biosynthesis; L-asparagine biosynthesis; L-asparagine from L-aspartate (L-Gln route): step 1/1.</text>
</comment>
<keyword evidence="6" id="KW-0061">Asparagine biosynthesis</keyword>
<evidence type="ECO:0000313" key="10">
    <source>
        <dbReference type="EMBL" id="MEQ0565674.1"/>
    </source>
</evidence>
<dbReference type="PROSITE" id="PS51278">
    <property type="entry name" value="GATASE_TYPE_2"/>
    <property type="match status" value="1"/>
</dbReference>
<dbReference type="NCBIfam" id="TIGR01536">
    <property type="entry name" value="asn_synth_AEB"/>
    <property type="match status" value="1"/>
</dbReference>